<organism evidence="3 4">
    <name type="scientific">Liquidambar formosana</name>
    <name type="common">Formosan gum</name>
    <dbReference type="NCBI Taxonomy" id="63359"/>
    <lineage>
        <taxon>Eukaryota</taxon>
        <taxon>Viridiplantae</taxon>
        <taxon>Streptophyta</taxon>
        <taxon>Embryophyta</taxon>
        <taxon>Tracheophyta</taxon>
        <taxon>Spermatophyta</taxon>
        <taxon>Magnoliopsida</taxon>
        <taxon>eudicotyledons</taxon>
        <taxon>Gunneridae</taxon>
        <taxon>Pentapetalae</taxon>
        <taxon>Saxifragales</taxon>
        <taxon>Altingiaceae</taxon>
        <taxon>Liquidambar</taxon>
    </lineage>
</organism>
<protein>
    <submittedName>
        <fullName evidence="3">Uncharacterized protein</fullName>
    </submittedName>
</protein>
<evidence type="ECO:0000313" key="3">
    <source>
        <dbReference type="EMBL" id="KAK9280610.1"/>
    </source>
</evidence>
<dbReference type="EMBL" id="JBBPBK010000008">
    <property type="protein sequence ID" value="KAK9280610.1"/>
    <property type="molecule type" value="Genomic_DNA"/>
</dbReference>
<evidence type="ECO:0000313" key="4">
    <source>
        <dbReference type="Proteomes" id="UP001415857"/>
    </source>
</evidence>
<accession>A0AAP0RQU8</accession>
<keyword evidence="2" id="KW-0472">Membrane</keyword>
<evidence type="ECO:0000256" key="1">
    <source>
        <dbReference type="SAM" id="MobiDB-lite"/>
    </source>
</evidence>
<feature type="compositionally biased region" description="Gly residues" evidence="1">
    <location>
        <begin position="28"/>
        <end position="58"/>
    </location>
</feature>
<dbReference type="PANTHER" id="PTHR36245">
    <property type="entry name" value="GLYCINE-RICH PROTEIN DOT1-LIKE"/>
    <property type="match status" value="1"/>
</dbReference>
<comment type="caution">
    <text evidence="3">The sequence shown here is derived from an EMBL/GenBank/DDBJ whole genome shotgun (WGS) entry which is preliminary data.</text>
</comment>
<keyword evidence="4" id="KW-1185">Reference proteome</keyword>
<keyword evidence="2" id="KW-0812">Transmembrane</keyword>
<feature type="region of interest" description="Disordered" evidence="1">
    <location>
        <begin position="1"/>
        <end position="68"/>
    </location>
</feature>
<proteinExistence type="predicted"/>
<feature type="compositionally biased region" description="Basic and acidic residues" evidence="1">
    <location>
        <begin position="1"/>
        <end position="23"/>
    </location>
</feature>
<dbReference type="Proteomes" id="UP001415857">
    <property type="component" value="Unassembled WGS sequence"/>
</dbReference>
<name>A0AAP0RQU8_LIQFO</name>
<feature type="transmembrane region" description="Helical" evidence="2">
    <location>
        <begin position="103"/>
        <end position="122"/>
    </location>
</feature>
<evidence type="ECO:0000256" key="2">
    <source>
        <dbReference type="SAM" id="Phobius"/>
    </source>
</evidence>
<dbReference type="PANTHER" id="PTHR36245:SF5">
    <property type="entry name" value="GLYCINE-RICH PROTEIN DOT1-LIKE"/>
    <property type="match status" value="1"/>
</dbReference>
<gene>
    <name evidence="3" type="ORF">L1049_014305</name>
</gene>
<keyword evidence="2" id="KW-1133">Transmembrane helix</keyword>
<reference evidence="3 4" key="1">
    <citation type="journal article" date="2024" name="Plant J.">
        <title>Genome sequences and population genomics reveal climatic adaptation and genomic divergence between two closely related sweetgum species.</title>
        <authorList>
            <person name="Xu W.Q."/>
            <person name="Ren C.Q."/>
            <person name="Zhang X.Y."/>
            <person name="Comes H.P."/>
            <person name="Liu X.H."/>
            <person name="Li Y.G."/>
            <person name="Kettle C.J."/>
            <person name="Jalonen R."/>
            <person name="Gaisberger H."/>
            <person name="Ma Y.Z."/>
            <person name="Qiu Y.X."/>
        </authorList>
    </citation>
    <scope>NUCLEOTIDE SEQUENCE [LARGE SCALE GENOMIC DNA]</scope>
    <source>
        <strain evidence="3">Hangzhou</strain>
    </source>
</reference>
<sequence length="123" mass="12666">MLGTNNRERNCQPKCESGREISVSRRGGAAGGHGGHSGHGGHGGMSGGKGSHGSNGHGDGTKSPNLQGGAATAIIPLYAAGAMNQHHRNYNHHHGTNSGTNNYIGLTYLAFTLLSTLLLLHFT</sequence>
<dbReference type="AlphaFoldDB" id="A0AAP0RQU8"/>